<gene>
    <name evidence="1" type="ORF">SAMN04488052_104327</name>
</gene>
<keyword evidence="2" id="KW-1185">Reference proteome</keyword>
<organism evidence="1 2">
    <name type="scientific">Aquisalimonas asiatica</name>
    <dbReference type="NCBI Taxonomy" id="406100"/>
    <lineage>
        <taxon>Bacteria</taxon>
        <taxon>Pseudomonadati</taxon>
        <taxon>Pseudomonadota</taxon>
        <taxon>Gammaproteobacteria</taxon>
        <taxon>Chromatiales</taxon>
        <taxon>Ectothiorhodospiraceae</taxon>
        <taxon>Aquisalimonas</taxon>
    </lineage>
</organism>
<dbReference type="InterPro" id="IPR036249">
    <property type="entry name" value="Thioredoxin-like_sf"/>
</dbReference>
<reference evidence="1 2" key="1">
    <citation type="submission" date="2016-10" db="EMBL/GenBank/DDBJ databases">
        <authorList>
            <person name="de Groot N.N."/>
        </authorList>
    </citation>
    <scope>NUCLEOTIDE SEQUENCE [LARGE SCALE GENOMIC DNA]</scope>
    <source>
        <strain evidence="1 2">CGMCC 1.6291</strain>
    </source>
</reference>
<proteinExistence type="predicted"/>
<evidence type="ECO:0000313" key="2">
    <source>
        <dbReference type="Proteomes" id="UP000199657"/>
    </source>
</evidence>
<name>A0A1H8TN38_9GAMM</name>
<dbReference type="STRING" id="406100.SAMN04488052_104327"/>
<dbReference type="OrthoDB" id="9800597at2"/>
<evidence type="ECO:0000313" key="1">
    <source>
        <dbReference type="EMBL" id="SEO92271.1"/>
    </source>
</evidence>
<dbReference type="Proteomes" id="UP000199657">
    <property type="component" value="Unassembled WGS sequence"/>
</dbReference>
<accession>A0A1H8TN38</accession>
<dbReference type="Gene3D" id="3.40.30.10">
    <property type="entry name" value="Glutaredoxin"/>
    <property type="match status" value="1"/>
</dbReference>
<dbReference type="RefSeq" id="WP_091643800.1">
    <property type="nucleotide sequence ID" value="NZ_FOEG01000004.1"/>
</dbReference>
<dbReference type="CDD" id="cd02980">
    <property type="entry name" value="TRX_Fd_family"/>
    <property type="match status" value="1"/>
</dbReference>
<dbReference type="EMBL" id="FOEG01000004">
    <property type="protein sequence ID" value="SEO92271.1"/>
    <property type="molecule type" value="Genomic_DNA"/>
</dbReference>
<sequence length="106" mass="11599">MGYYQRHVFVCTNSREPGKDCCAADGAADDARGYLKDRVREQGMNGAGQVRVSGSGCLGRCADGPVIVIYPEATWYTYVDRDDLDEIVDRHLGGGEIVSRLLIDPD</sequence>
<protein>
    <submittedName>
        <fullName evidence="1">(2Fe-2S) ferredoxin</fullName>
    </submittedName>
</protein>
<dbReference type="AlphaFoldDB" id="A0A1H8TN38"/>
<dbReference type="SUPFAM" id="SSF52833">
    <property type="entry name" value="Thioredoxin-like"/>
    <property type="match status" value="1"/>
</dbReference>